<organism evidence="4 5">
    <name type="scientific">Rhizobium wuzhouense</name>
    <dbReference type="NCBI Taxonomy" id="1986026"/>
    <lineage>
        <taxon>Bacteria</taxon>
        <taxon>Pseudomonadati</taxon>
        <taxon>Pseudomonadota</taxon>
        <taxon>Alphaproteobacteria</taxon>
        <taxon>Hyphomicrobiales</taxon>
        <taxon>Rhizobiaceae</taxon>
        <taxon>Rhizobium/Agrobacterium group</taxon>
        <taxon>Rhizobium</taxon>
    </lineage>
</organism>
<dbReference type="InterPro" id="IPR051911">
    <property type="entry name" value="SDR_oxidoreductase"/>
</dbReference>
<dbReference type="InterPro" id="IPR002347">
    <property type="entry name" value="SDR_fam"/>
</dbReference>
<dbReference type="Proteomes" id="UP000247536">
    <property type="component" value="Unassembled WGS sequence"/>
</dbReference>
<evidence type="ECO:0000313" key="4">
    <source>
        <dbReference type="EMBL" id="PYB77117.1"/>
    </source>
</evidence>
<dbReference type="CDD" id="cd05374">
    <property type="entry name" value="17beta-HSD-like_SDR_c"/>
    <property type="match status" value="1"/>
</dbReference>
<dbReference type="PANTHER" id="PTHR43976:SF16">
    <property type="entry name" value="SHORT-CHAIN DEHYDROGENASE_REDUCTASE FAMILY PROTEIN"/>
    <property type="match status" value="1"/>
</dbReference>
<dbReference type="EMBL" id="QJRY01000001">
    <property type="protein sequence ID" value="PYB77117.1"/>
    <property type="molecule type" value="Genomic_DNA"/>
</dbReference>
<name>A0ABX5NVB2_9HYPH</name>
<dbReference type="PANTHER" id="PTHR43976">
    <property type="entry name" value="SHORT CHAIN DEHYDROGENASE"/>
    <property type="match status" value="1"/>
</dbReference>
<comment type="similarity">
    <text evidence="1 3">Belongs to the short-chain dehydrogenases/reductases (SDR) family.</text>
</comment>
<protein>
    <submittedName>
        <fullName evidence="4">Short-chain dehydrogenase/reductase</fullName>
    </submittedName>
</protein>
<evidence type="ECO:0000256" key="2">
    <source>
        <dbReference type="ARBA" id="ARBA00023002"/>
    </source>
</evidence>
<dbReference type="PRINTS" id="PR00080">
    <property type="entry name" value="SDRFAMILY"/>
</dbReference>
<comment type="caution">
    <text evidence="4">The sequence shown here is derived from an EMBL/GenBank/DDBJ whole genome shotgun (WGS) entry which is preliminary data.</text>
</comment>
<accession>A0ABX5NVB2</accession>
<dbReference type="SUPFAM" id="SSF51735">
    <property type="entry name" value="NAD(P)-binding Rossmann-fold domains"/>
    <property type="match status" value="1"/>
</dbReference>
<dbReference type="RefSeq" id="WP_110789551.1">
    <property type="nucleotide sequence ID" value="NZ_QJRY01000001.1"/>
</dbReference>
<keyword evidence="5" id="KW-1185">Reference proteome</keyword>
<proteinExistence type="inferred from homology"/>
<evidence type="ECO:0000256" key="3">
    <source>
        <dbReference type="RuleBase" id="RU000363"/>
    </source>
</evidence>
<reference evidence="4 5" key="1">
    <citation type="submission" date="2018-06" db="EMBL/GenBank/DDBJ databases">
        <title>Rhizobium wuzhouense sp. nov., isolated from roots of Oryza officinalis.</title>
        <authorList>
            <person name="Yuan T."/>
        </authorList>
    </citation>
    <scope>NUCLEOTIDE SEQUENCE [LARGE SCALE GENOMIC DNA]</scope>
    <source>
        <strain evidence="4 5">W44</strain>
    </source>
</reference>
<evidence type="ECO:0000256" key="1">
    <source>
        <dbReference type="ARBA" id="ARBA00006484"/>
    </source>
</evidence>
<sequence>MNSILITGASAGFGLATAKLFLDRGWRVIAGMRTPRADLLAPSDRLQVVALDVTDPGSIKAAVEQAGPIDVLVNNAGIGWMNAVEGTGGDTLRALFETNTFGPAAMMQAVLPQMRDRRSGVIVNVSSSVTLKPLPLLSAYTASKAALNALTEVSALELAPFDIRVRIVLPGRAPATGFGDTARTKVQEQGGFPEAYLPVVKAVMDAWASESEAEVTKAGDVAEAIWLAATDPTTPLRIPAGADAVALAG</sequence>
<gene>
    <name evidence="4" type="ORF">DMY87_01725</name>
</gene>
<keyword evidence="2" id="KW-0560">Oxidoreductase</keyword>
<dbReference type="Gene3D" id="3.40.50.720">
    <property type="entry name" value="NAD(P)-binding Rossmann-like Domain"/>
    <property type="match status" value="1"/>
</dbReference>
<dbReference type="InterPro" id="IPR036291">
    <property type="entry name" value="NAD(P)-bd_dom_sf"/>
</dbReference>
<evidence type="ECO:0000313" key="5">
    <source>
        <dbReference type="Proteomes" id="UP000247536"/>
    </source>
</evidence>
<dbReference type="Pfam" id="PF00106">
    <property type="entry name" value="adh_short"/>
    <property type="match status" value="1"/>
</dbReference>
<dbReference type="PRINTS" id="PR00081">
    <property type="entry name" value="GDHRDH"/>
</dbReference>